<dbReference type="InterPro" id="IPR043128">
    <property type="entry name" value="Rev_trsase/Diguanyl_cyclase"/>
</dbReference>
<name>A0ABU3VEA0_9RHOB</name>
<evidence type="ECO:0008006" key="3">
    <source>
        <dbReference type="Google" id="ProtNLM"/>
    </source>
</evidence>
<comment type="caution">
    <text evidence="1">The sequence shown here is derived from an EMBL/GenBank/DDBJ whole genome shotgun (WGS) entry which is preliminary data.</text>
</comment>
<organism evidence="1 2">
    <name type="scientific">Sedimentitalea todarodis</name>
    <dbReference type="NCBI Taxonomy" id="1631240"/>
    <lineage>
        <taxon>Bacteria</taxon>
        <taxon>Pseudomonadati</taxon>
        <taxon>Pseudomonadota</taxon>
        <taxon>Alphaproteobacteria</taxon>
        <taxon>Rhodobacterales</taxon>
        <taxon>Paracoccaceae</taxon>
        <taxon>Sedimentitalea</taxon>
    </lineage>
</organism>
<keyword evidence="2" id="KW-1185">Reference proteome</keyword>
<evidence type="ECO:0000313" key="1">
    <source>
        <dbReference type="EMBL" id="MDU9004481.1"/>
    </source>
</evidence>
<sequence length="492" mass="54938">MPRNWVFFEGVNYEETVYNSDELPAIRGASYALLMAPEVFATRLKTIRQLEFSSSLLCEVEATEEDIKEVFFDFCANPDTNDEDLDETLKSLCFSYGIVGCSGDEEKFAAEYVAVRNASQRNRFRLNGARRPSEKKRKSLGSVNNRGKYYKTLGINFSGSSPEFPQNFKNILETKPDWVPEKFRHKMAVLEFDADRLGGKLPLDNFEIFSAASERQHVHMQVLLQELFDLLNTGERLELETLLYAGDEGILIFPVWRLQDVMNVVADHLTGKDAMSSYSVGLVICGVKAPILGIRRLTQKLLNNCKKFHENDYSDTYNGISFLQYLVTGGMDVPGGSIENYRTRILEVVSFDQPVVFSLQLSKLNAAFDLIREKKTRRAGEAAISRSRIKEAINVFRKLGVLTKSWSDWSDFTDWVKKNNHEGNSLDGVVAVALELAGTETDPSPLVPTTASGLSPIILAPLLHSEALMAFLPDAAVGVSEGPDATVGRVDV</sequence>
<dbReference type="Proteomes" id="UP001255416">
    <property type="component" value="Unassembled WGS sequence"/>
</dbReference>
<evidence type="ECO:0000313" key="2">
    <source>
        <dbReference type="Proteomes" id="UP001255416"/>
    </source>
</evidence>
<protein>
    <recommendedName>
        <fullName evidence="3">GGDEF domain-containing protein</fullName>
    </recommendedName>
</protein>
<accession>A0ABU3VEA0</accession>
<dbReference type="EMBL" id="JASMWN010000008">
    <property type="protein sequence ID" value="MDU9004481.1"/>
    <property type="molecule type" value="Genomic_DNA"/>
</dbReference>
<reference evidence="2" key="1">
    <citation type="submission" date="2023-05" db="EMBL/GenBank/DDBJ databases">
        <title>Sedimentitalea sp. nov. JM2-8.</title>
        <authorList>
            <person name="Huang J."/>
        </authorList>
    </citation>
    <scope>NUCLEOTIDE SEQUENCE [LARGE SCALE GENOMIC DNA]</scope>
    <source>
        <strain evidence="2">KHS03</strain>
    </source>
</reference>
<proteinExistence type="predicted"/>
<gene>
    <name evidence="1" type="ORF">QO231_11520</name>
</gene>
<dbReference type="Gene3D" id="3.30.70.270">
    <property type="match status" value="1"/>
</dbReference>
<dbReference type="RefSeq" id="WP_316776242.1">
    <property type="nucleotide sequence ID" value="NZ_JASMWN010000008.1"/>
</dbReference>